<evidence type="ECO:0000259" key="3">
    <source>
        <dbReference type="PROSITE" id="PS01031"/>
    </source>
</evidence>
<name>A0A1G1YJ94_9BACT</name>
<evidence type="ECO:0000256" key="2">
    <source>
        <dbReference type="RuleBase" id="RU003616"/>
    </source>
</evidence>
<dbReference type="PROSITE" id="PS01031">
    <property type="entry name" value="SHSP"/>
    <property type="match status" value="1"/>
</dbReference>
<reference evidence="4 5" key="1">
    <citation type="journal article" date="2016" name="Nat. Commun.">
        <title>Thousands of microbial genomes shed light on interconnected biogeochemical processes in an aquifer system.</title>
        <authorList>
            <person name="Anantharaman K."/>
            <person name="Brown C.T."/>
            <person name="Hug L.A."/>
            <person name="Sharon I."/>
            <person name="Castelle C.J."/>
            <person name="Probst A.J."/>
            <person name="Thomas B.C."/>
            <person name="Singh A."/>
            <person name="Wilkins M.J."/>
            <person name="Karaoz U."/>
            <person name="Brodie E.L."/>
            <person name="Williams K.H."/>
            <person name="Hubbard S.S."/>
            <person name="Banfield J.F."/>
        </authorList>
    </citation>
    <scope>NUCLEOTIDE SEQUENCE [LARGE SCALE GENOMIC DNA]</scope>
</reference>
<dbReference type="EMBL" id="MHIL01000004">
    <property type="protein sequence ID" value="OGY52418.1"/>
    <property type="molecule type" value="Genomic_DNA"/>
</dbReference>
<proteinExistence type="inferred from homology"/>
<feature type="domain" description="SHSP" evidence="3">
    <location>
        <begin position="28"/>
        <end position="138"/>
    </location>
</feature>
<sequence length="138" mass="15584">MPTTKTKKQTITLSRTAAGLTDTDWPDVDQPEGELSIDVFHDQDNIYIQSTVAGVKPSDLQISVHHDMVTIRGERKNEHQAAGDDYFCRECFWGRFSRSIILPFNVQTDKILAELTDGVLTVTLPKLKRQRNIPISVT</sequence>
<dbReference type="CDD" id="cd06464">
    <property type="entry name" value="ACD_sHsps-like"/>
    <property type="match status" value="1"/>
</dbReference>
<dbReference type="PANTHER" id="PTHR11527">
    <property type="entry name" value="HEAT-SHOCK PROTEIN 20 FAMILY MEMBER"/>
    <property type="match status" value="1"/>
</dbReference>
<gene>
    <name evidence="4" type="ORF">A3J59_00730</name>
</gene>
<protein>
    <recommendedName>
        <fullName evidence="3">SHSP domain-containing protein</fullName>
    </recommendedName>
</protein>
<dbReference type="Gene3D" id="2.60.40.790">
    <property type="match status" value="1"/>
</dbReference>
<dbReference type="Proteomes" id="UP000177310">
    <property type="component" value="Unassembled WGS sequence"/>
</dbReference>
<dbReference type="InterPro" id="IPR002068">
    <property type="entry name" value="A-crystallin/Hsp20_dom"/>
</dbReference>
<evidence type="ECO:0000313" key="5">
    <source>
        <dbReference type="Proteomes" id="UP000177310"/>
    </source>
</evidence>
<dbReference type="AlphaFoldDB" id="A0A1G1YJ94"/>
<dbReference type="InterPro" id="IPR008978">
    <property type="entry name" value="HSP20-like_chaperone"/>
</dbReference>
<evidence type="ECO:0000313" key="4">
    <source>
        <dbReference type="EMBL" id="OGY52418.1"/>
    </source>
</evidence>
<dbReference type="InterPro" id="IPR031107">
    <property type="entry name" value="Small_HSP"/>
</dbReference>
<comment type="similarity">
    <text evidence="1 2">Belongs to the small heat shock protein (HSP20) family.</text>
</comment>
<comment type="caution">
    <text evidence="4">The sequence shown here is derived from an EMBL/GenBank/DDBJ whole genome shotgun (WGS) entry which is preliminary data.</text>
</comment>
<organism evidence="4 5">
    <name type="scientific">Candidatus Buchananbacteria bacterium RIFCSPHIGHO2_02_FULL_56_16</name>
    <dbReference type="NCBI Taxonomy" id="1797542"/>
    <lineage>
        <taxon>Bacteria</taxon>
        <taxon>Candidatus Buchananiibacteriota</taxon>
    </lineage>
</organism>
<dbReference type="STRING" id="1797542.A3J59_00730"/>
<dbReference type="SUPFAM" id="SSF49764">
    <property type="entry name" value="HSP20-like chaperones"/>
    <property type="match status" value="1"/>
</dbReference>
<accession>A0A1G1YJ94</accession>
<evidence type="ECO:0000256" key="1">
    <source>
        <dbReference type="PROSITE-ProRule" id="PRU00285"/>
    </source>
</evidence>
<dbReference type="Pfam" id="PF00011">
    <property type="entry name" value="HSP20"/>
    <property type="match status" value="1"/>
</dbReference>